<evidence type="ECO:0000313" key="1">
    <source>
        <dbReference type="EMBL" id="KAJ3533404.1"/>
    </source>
</evidence>
<protein>
    <submittedName>
        <fullName evidence="1">Uncharacterized protein</fullName>
    </submittedName>
</protein>
<proteinExistence type="predicted"/>
<evidence type="ECO:0000313" key="2">
    <source>
        <dbReference type="Proteomes" id="UP001148662"/>
    </source>
</evidence>
<dbReference type="EMBL" id="JANHOG010001670">
    <property type="protein sequence ID" value="KAJ3533404.1"/>
    <property type="molecule type" value="Genomic_DNA"/>
</dbReference>
<name>A0ACC1S730_9APHY</name>
<sequence length="104" mass="11836">MYMSDNLHCLQLFCHVSTTIIPTQIQLPFPTRQVVTATEANASLPPQLVNIDIGVLLCPLQDQMAAKQMSVLEGGVRVFRFLPREELQERETARAVIEFLRYAY</sequence>
<reference evidence="1" key="1">
    <citation type="submission" date="2022-07" db="EMBL/GenBank/DDBJ databases">
        <title>Genome Sequence of Phlebia brevispora.</title>
        <authorList>
            <person name="Buettner E."/>
        </authorList>
    </citation>
    <scope>NUCLEOTIDE SEQUENCE</scope>
    <source>
        <strain evidence="1">MPL23</strain>
    </source>
</reference>
<dbReference type="Proteomes" id="UP001148662">
    <property type="component" value="Unassembled WGS sequence"/>
</dbReference>
<comment type="caution">
    <text evidence="1">The sequence shown here is derived from an EMBL/GenBank/DDBJ whole genome shotgun (WGS) entry which is preliminary data.</text>
</comment>
<gene>
    <name evidence="1" type="ORF">NM688_g7287</name>
</gene>
<organism evidence="1 2">
    <name type="scientific">Phlebia brevispora</name>
    <dbReference type="NCBI Taxonomy" id="194682"/>
    <lineage>
        <taxon>Eukaryota</taxon>
        <taxon>Fungi</taxon>
        <taxon>Dikarya</taxon>
        <taxon>Basidiomycota</taxon>
        <taxon>Agaricomycotina</taxon>
        <taxon>Agaricomycetes</taxon>
        <taxon>Polyporales</taxon>
        <taxon>Meruliaceae</taxon>
        <taxon>Phlebia</taxon>
    </lineage>
</organism>
<keyword evidence="2" id="KW-1185">Reference proteome</keyword>
<accession>A0ACC1S730</accession>